<evidence type="ECO:0000256" key="3">
    <source>
        <dbReference type="ARBA" id="ARBA00022729"/>
    </source>
</evidence>
<proteinExistence type="inferred from homology"/>
<dbReference type="Proteomes" id="UP000614811">
    <property type="component" value="Unassembled WGS sequence"/>
</dbReference>
<dbReference type="InterPro" id="IPR018950">
    <property type="entry name" value="DiS-bond_isomerase_DsbC/G_N"/>
</dbReference>
<reference evidence="10" key="1">
    <citation type="journal article" date="2014" name="Int. J. Syst. Evol. Microbiol.">
        <title>Complete genome sequence of Corynebacterium casei LMG S-19264T (=DSM 44701T), isolated from a smear-ripened cheese.</title>
        <authorList>
            <consortium name="US DOE Joint Genome Institute (JGI-PGF)"/>
            <person name="Walter F."/>
            <person name="Albersmeier A."/>
            <person name="Kalinowski J."/>
            <person name="Ruckert C."/>
        </authorList>
    </citation>
    <scope>NUCLEOTIDE SEQUENCE</scope>
    <source>
        <strain evidence="10">KCTC 12711</strain>
    </source>
</reference>
<dbReference type="Pfam" id="PF10411">
    <property type="entry name" value="DsbC_N"/>
    <property type="match status" value="1"/>
</dbReference>
<accession>A0A918RQJ2</accession>
<dbReference type="InterPro" id="IPR012336">
    <property type="entry name" value="Thioredoxin-like_fold"/>
</dbReference>
<dbReference type="SUPFAM" id="SSF52833">
    <property type="entry name" value="Thioredoxin-like"/>
    <property type="match status" value="1"/>
</dbReference>
<keyword evidence="5" id="KW-1015">Disulfide bond</keyword>
<dbReference type="InterPro" id="IPR033954">
    <property type="entry name" value="DiS-bond_Isoase_DsbC/G"/>
</dbReference>
<reference evidence="10" key="2">
    <citation type="submission" date="2020-09" db="EMBL/GenBank/DDBJ databases">
        <authorList>
            <person name="Sun Q."/>
            <person name="Kim S."/>
        </authorList>
    </citation>
    <scope>NUCLEOTIDE SEQUENCE</scope>
    <source>
        <strain evidence="10">KCTC 12711</strain>
    </source>
</reference>
<sequence length="254" mass="27493">MEKIMQHMLKNMTSILAICLFVGLGLTAAQAGPLEDVDKVRAELVKMVPPASDAPILETPVNGVYRLELDNGFYYAYVDGDHILFGDLVNTKDQINLGEVAKAERTSALIEGTPLNKMIVYGPKDAKRHVTVFTDIDCGYCRKLHLEVPNLNEAGVQVRYLAFPRAGVGSESHKKYVSVWCNADQQAALTDAKAGKNVPPASCENPVAETYELGRKAGVSGTPTIILDDGTVTPGYVPYTVILERLGIAEQAGE</sequence>
<evidence type="ECO:0000256" key="2">
    <source>
        <dbReference type="ARBA" id="ARBA00009813"/>
    </source>
</evidence>
<evidence type="ECO:0000313" key="11">
    <source>
        <dbReference type="Proteomes" id="UP000614811"/>
    </source>
</evidence>
<evidence type="ECO:0000259" key="8">
    <source>
        <dbReference type="Pfam" id="PF10411"/>
    </source>
</evidence>
<feature type="domain" description="Disulphide bond isomerase DsbC/G N-terminal" evidence="8">
    <location>
        <begin position="35"/>
        <end position="97"/>
    </location>
</feature>
<organism evidence="10 11">
    <name type="scientific">Arenicella chitinivorans</name>
    <dbReference type="NCBI Taxonomy" id="1329800"/>
    <lineage>
        <taxon>Bacteria</taxon>
        <taxon>Pseudomonadati</taxon>
        <taxon>Pseudomonadota</taxon>
        <taxon>Gammaproteobacteria</taxon>
        <taxon>Arenicellales</taxon>
        <taxon>Arenicellaceae</taxon>
        <taxon>Arenicella</taxon>
    </lineage>
</organism>
<dbReference type="CDD" id="cd03020">
    <property type="entry name" value="DsbA_DsbC_DsbG"/>
    <property type="match status" value="1"/>
</dbReference>
<dbReference type="PANTHER" id="PTHR35272">
    <property type="entry name" value="THIOL:DISULFIDE INTERCHANGE PROTEIN DSBC-RELATED"/>
    <property type="match status" value="1"/>
</dbReference>
<comment type="similarity">
    <text evidence="2 7">Belongs to the thioredoxin family. DsbC subfamily.</text>
</comment>
<dbReference type="SUPFAM" id="SSF54423">
    <property type="entry name" value="DsbC/DsbG N-terminal domain-like"/>
    <property type="match status" value="1"/>
</dbReference>
<dbReference type="Gene3D" id="3.10.450.70">
    <property type="entry name" value="Disulphide bond isomerase, DsbC/G, N-terminal"/>
    <property type="match status" value="1"/>
</dbReference>
<protein>
    <recommendedName>
        <fullName evidence="7">Thiol:disulfide interchange protein</fullName>
    </recommendedName>
</protein>
<dbReference type="Gene3D" id="3.40.30.10">
    <property type="entry name" value="Glutaredoxin"/>
    <property type="match status" value="1"/>
</dbReference>
<dbReference type="GO" id="GO:0042597">
    <property type="term" value="C:periplasmic space"/>
    <property type="evidence" value="ECO:0007669"/>
    <property type="project" value="UniProtKB-SubCell"/>
</dbReference>
<dbReference type="AlphaFoldDB" id="A0A918RQJ2"/>
<feature type="chain" id="PRO_5038170588" description="Thiol:disulfide interchange protein" evidence="7">
    <location>
        <begin position="32"/>
        <end position="254"/>
    </location>
</feature>
<keyword evidence="3 7" id="KW-0732">Signal</keyword>
<dbReference type="InterPro" id="IPR009094">
    <property type="entry name" value="DiS-bond_isomerase_DsbC/G_N_sf"/>
</dbReference>
<keyword evidence="4 7" id="KW-0574">Periplasm</keyword>
<dbReference type="InterPro" id="IPR051470">
    <property type="entry name" value="Thiol:disulfide_interchange"/>
</dbReference>
<evidence type="ECO:0000259" key="9">
    <source>
        <dbReference type="Pfam" id="PF13098"/>
    </source>
</evidence>
<gene>
    <name evidence="10" type="primary">dsbC</name>
    <name evidence="10" type="ORF">GCM10008090_18820</name>
</gene>
<evidence type="ECO:0000256" key="1">
    <source>
        <dbReference type="ARBA" id="ARBA00004418"/>
    </source>
</evidence>
<evidence type="ECO:0000256" key="7">
    <source>
        <dbReference type="RuleBase" id="RU364038"/>
    </source>
</evidence>
<evidence type="ECO:0000256" key="4">
    <source>
        <dbReference type="ARBA" id="ARBA00022764"/>
    </source>
</evidence>
<keyword evidence="11" id="KW-1185">Reference proteome</keyword>
<dbReference type="PANTHER" id="PTHR35272:SF3">
    <property type="entry name" value="THIOL:DISULFIDE INTERCHANGE PROTEIN DSBC"/>
    <property type="match status" value="1"/>
</dbReference>
<comment type="caution">
    <text evidence="10">The sequence shown here is derived from an EMBL/GenBank/DDBJ whole genome shotgun (WGS) entry which is preliminary data.</text>
</comment>
<dbReference type="InterPro" id="IPR036249">
    <property type="entry name" value="Thioredoxin-like_sf"/>
</dbReference>
<comment type="subcellular location">
    <subcellularLocation>
        <location evidence="1 7">Periplasm</location>
    </subcellularLocation>
</comment>
<keyword evidence="6 7" id="KW-0676">Redox-active center</keyword>
<evidence type="ECO:0000256" key="5">
    <source>
        <dbReference type="ARBA" id="ARBA00023157"/>
    </source>
</evidence>
<name>A0A918RQJ2_9GAMM</name>
<feature type="domain" description="Thioredoxin-like fold" evidence="9">
    <location>
        <begin position="125"/>
        <end position="243"/>
    </location>
</feature>
<dbReference type="EMBL" id="BMXA01000002">
    <property type="protein sequence ID" value="GHA09115.1"/>
    <property type="molecule type" value="Genomic_DNA"/>
</dbReference>
<evidence type="ECO:0000313" key="10">
    <source>
        <dbReference type="EMBL" id="GHA09115.1"/>
    </source>
</evidence>
<evidence type="ECO:0000256" key="6">
    <source>
        <dbReference type="ARBA" id="ARBA00023284"/>
    </source>
</evidence>
<comment type="function">
    <text evidence="7">Required for disulfide bond formation in some periplasmic proteins. Acts by transferring its disulfide bond to other proteins and is reduced in the process.</text>
</comment>
<dbReference type="Pfam" id="PF13098">
    <property type="entry name" value="Thioredoxin_2"/>
    <property type="match status" value="1"/>
</dbReference>
<feature type="signal peptide" evidence="7">
    <location>
        <begin position="1"/>
        <end position="31"/>
    </location>
</feature>